<reference evidence="1" key="1">
    <citation type="journal article" date="2022" name="bioRxiv">
        <title>Sequencing and chromosome-scale assembly of the giantPleurodeles waltlgenome.</title>
        <authorList>
            <person name="Brown T."/>
            <person name="Elewa A."/>
            <person name="Iarovenko S."/>
            <person name="Subramanian E."/>
            <person name="Araus A.J."/>
            <person name="Petzold A."/>
            <person name="Susuki M."/>
            <person name="Suzuki K.-i.T."/>
            <person name="Hayashi T."/>
            <person name="Toyoda A."/>
            <person name="Oliveira C."/>
            <person name="Osipova E."/>
            <person name="Leigh N.D."/>
            <person name="Simon A."/>
            <person name="Yun M.H."/>
        </authorList>
    </citation>
    <scope>NUCLEOTIDE SEQUENCE</scope>
    <source>
        <strain evidence="1">20211129_DDA</strain>
        <tissue evidence="1">Liver</tissue>
    </source>
</reference>
<evidence type="ECO:0000313" key="1">
    <source>
        <dbReference type="EMBL" id="KAJ1192708.1"/>
    </source>
</evidence>
<organism evidence="1 2">
    <name type="scientific">Pleurodeles waltl</name>
    <name type="common">Iberian ribbed newt</name>
    <dbReference type="NCBI Taxonomy" id="8319"/>
    <lineage>
        <taxon>Eukaryota</taxon>
        <taxon>Metazoa</taxon>
        <taxon>Chordata</taxon>
        <taxon>Craniata</taxon>
        <taxon>Vertebrata</taxon>
        <taxon>Euteleostomi</taxon>
        <taxon>Amphibia</taxon>
        <taxon>Batrachia</taxon>
        <taxon>Caudata</taxon>
        <taxon>Salamandroidea</taxon>
        <taxon>Salamandridae</taxon>
        <taxon>Pleurodelinae</taxon>
        <taxon>Pleurodeles</taxon>
    </lineage>
</organism>
<sequence length="133" mass="14952">MEEHSENAGFPLEKLPNSALLNSVQLQYFVMMHPKFDASYILEGEEEEALRSSVDREPEKGPDARLCRLSNKLVLPSFYASLIFVLNILATSFKSRHNLSLVVINGDLPTVYRRGKETVVGGINDEADKQLSR</sequence>
<dbReference type="Proteomes" id="UP001066276">
    <property type="component" value="Chromosome 2_2"/>
</dbReference>
<proteinExistence type="predicted"/>
<comment type="caution">
    <text evidence="1">The sequence shown here is derived from an EMBL/GenBank/DDBJ whole genome shotgun (WGS) entry which is preliminary data.</text>
</comment>
<protein>
    <submittedName>
        <fullName evidence="1">Uncharacterized protein</fullName>
    </submittedName>
</protein>
<gene>
    <name evidence="1" type="ORF">NDU88_002014</name>
</gene>
<name>A0AAV7UUC5_PLEWA</name>
<evidence type="ECO:0000313" key="2">
    <source>
        <dbReference type="Proteomes" id="UP001066276"/>
    </source>
</evidence>
<dbReference type="EMBL" id="JANPWB010000004">
    <property type="protein sequence ID" value="KAJ1192708.1"/>
    <property type="molecule type" value="Genomic_DNA"/>
</dbReference>
<accession>A0AAV7UUC5</accession>
<dbReference type="AlphaFoldDB" id="A0AAV7UUC5"/>
<keyword evidence="2" id="KW-1185">Reference proteome</keyword>